<dbReference type="PROSITE" id="PS00072">
    <property type="entry name" value="ACYL_COA_DH_1"/>
    <property type="match status" value="1"/>
</dbReference>
<dbReference type="Gene3D" id="1.10.540.10">
    <property type="entry name" value="Acyl-CoA dehydrogenase/oxidase, N-terminal domain"/>
    <property type="match status" value="1"/>
</dbReference>
<dbReference type="PANTHER" id="PTHR43884">
    <property type="entry name" value="ACYL-COA DEHYDROGENASE"/>
    <property type="match status" value="1"/>
</dbReference>
<sequence>MNSMYFTEEHEAFRQSFRDFLQKEVVPHIDKWEKEGTVERFIWKKFGEMGYFGLNQPEEYGGLGLDLFYTVIFLEELQKINSGGFAANMWAHAYLAMTHVNKEGDDRIKNEYLTPSIEGDKIGCLCITEPFGGSDVAGMRTTAIKKGDSYVINGSKTFITNGVYSDYLVVAAKTNPDDKHKGMSIFIVDRDTPGISSTKLDKLGWRASDTAEIAFDNVVIPVENLMGEEGKGFPYIMQHFALERLVMGINAHARAEYAVDYVVQYMSEREAFGKTLDKFQALRHKVAEMASRVDMCREYNYSIAKRLNDGIYVVKEASMSKLLSTKMADEVIYDALQLLGGYGYMEEYPMARLLRDSRLGPIGGGTSEILKEIIAKMVIDKKEYRPAT</sequence>
<evidence type="ECO:0000259" key="6">
    <source>
        <dbReference type="Pfam" id="PF00441"/>
    </source>
</evidence>
<dbReference type="InterPro" id="IPR006089">
    <property type="entry name" value="Acyl-CoA_DH_CS"/>
</dbReference>
<evidence type="ECO:0000256" key="1">
    <source>
        <dbReference type="ARBA" id="ARBA00001974"/>
    </source>
</evidence>
<feature type="domain" description="Acyl-CoA dehydrogenase/oxidase N-terminal" evidence="8">
    <location>
        <begin position="7"/>
        <end position="120"/>
    </location>
</feature>
<dbReference type="EMBL" id="CP032544">
    <property type="protein sequence ID" value="AZJ32338.1"/>
    <property type="molecule type" value="Genomic_DNA"/>
</dbReference>
<dbReference type="InterPro" id="IPR006091">
    <property type="entry name" value="Acyl-CoA_Oxase/DH_mid-dom"/>
</dbReference>
<dbReference type="PANTHER" id="PTHR43884:SF12">
    <property type="entry name" value="ISOVALERYL-COA DEHYDROGENASE, MITOCHONDRIAL-RELATED"/>
    <property type="match status" value="1"/>
</dbReference>
<accession>A0ABM7CEZ8</accession>
<keyword evidence="5" id="KW-0560">Oxidoreductase</keyword>
<name>A0ABM7CEZ8_9FLAO</name>
<reference evidence="9 10" key="1">
    <citation type="submission" date="2018-09" db="EMBL/GenBank/DDBJ databases">
        <title>Insights into the microbiota of Asian seabass (Lates calcarifer) with tenacibaculosis symptoms and description of sp. nov. Tenacibaculum singaporense.</title>
        <authorList>
            <person name="Miyake S."/>
            <person name="Soh M."/>
            <person name="Azman M.N."/>
            <person name="Ngoh S.Y."/>
            <person name="Orban L."/>
            <person name="Seedorf H."/>
        </authorList>
    </citation>
    <scope>NUCLEOTIDE SEQUENCE [LARGE SCALE GENOMIC DNA]</scope>
    <source>
        <strain evidence="9 10">DSM 13764</strain>
    </source>
</reference>
<dbReference type="SUPFAM" id="SSF56645">
    <property type="entry name" value="Acyl-CoA dehydrogenase NM domain-like"/>
    <property type="match status" value="1"/>
</dbReference>
<comment type="similarity">
    <text evidence="2 5">Belongs to the acyl-CoA dehydrogenase family.</text>
</comment>
<keyword evidence="4 5" id="KW-0274">FAD</keyword>
<dbReference type="InterPro" id="IPR009100">
    <property type="entry name" value="AcylCoA_DH/oxidase_NM_dom_sf"/>
</dbReference>
<evidence type="ECO:0000256" key="5">
    <source>
        <dbReference type="RuleBase" id="RU362125"/>
    </source>
</evidence>
<keyword evidence="3 5" id="KW-0285">Flavoprotein</keyword>
<dbReference type="Pfam" id="PF00441">
    <property type="entry name" value="Acyl-CoA_dh_1"/>
    <property type="match status" value="1"/>
</dbReference>
<dbReference type="Proteomes" id="UP000269693">
    <property type="component" value="Chromosome"/>
</dbReference>
<feature type="domain" description="Acyl-CoA oxidase/dehydrogenase middle" evidence="7">
    <location>
        <begin position="124"/>
        <end position="218"/>
    </location>
</feature>
<evidence type="ECO:0000256" key="3">
    <source>
        <dbReference type="ARBA" id="ARBA00022630"/>
    </source>
</evidence>
<dbReference type="Gene3D" id="1.20.140.10">
    <property type="entry name" value="Butyryl-CoA Dehydrogenase, subunit A, domain 3"/>
    <property type="match status" value="1"/>
</dbReference>
<evidence type="ECO:0000313" key="9">
    <source>
        <dbReference type="EMBL" id="AZJ32338.1"/>
    </source>
</evidence>
<evidence type="ECO:0000256" key="2">
    <source>
        <dbReference type="ARBA" id="ARBA00009347"/>
    </source>
</evidence>
<evidence type="ECO:0000259" key="7">
    <source>
        <dbReference type="Pfam" id="PF02770"/>
    </source>
</evidence>
<comment type="cofactor">
    <cofactor evidence="1 5">
        <name>FAD</name>
        <dbReference type="ChEBI" id="CHEBI:57692"/>
    </cofactor>
</comment>
<dbReference type="RefSeq" id="WP_073184516.1">
    <property type="nucleotide sequence ID" value="NZ_CP032544.1"/>
</dbReference>
<proteinExistence type="inferred from homology"/>
<dbReference type="InterPro" id="IPR009075">
    <property type="entry name" value="AcylCo_DH/oxidase_C"/>
</dbReference>
<dbReference type="InterPro" id="IPR046373">
    <property type="entry name" value="Acyl-CoA_Oxase/DH_mid-dom_sf"/>
</dbReference>
<organism evidence="9 10">
    <name type="scientific">Tenacibaculum mesophilum</name>
    <dbReference type="NCBI Taxonomy" id="104268"/>
    <lineage>
        <taxon>Bacteria</taxon>
        <taxon>Pseudomonadati</taxon>
        <taxon>Bacteroidota</taxon>
        <taxon>Flavobacteriia</taxon>
        <taxon>Flavobacteriales</taxon>
        <taxon>Flavobacteriaceae</taxon>
        <taxon>Tenacibaculum</taxon>
    </lineage>
</organism>
<protein>
    <submittedName>
        <fullName evidence="9">Acyl-CoA dehydrogenase</fullName>
    </submittedName>
</protein>
<evidence type="ECO:0000259" key="8">
    <source>
        <dbReference type="Pfam" id="PF02771"/>
    </source>
</evidence>
<feature type="domain" description="Acyl-CoA dehydrogenase/oxidase C-terminal" evidence="6">
    <location>
        <begin position="230"/>
        <end position="378"/>
    </location>
</feature>
<keyword evidence="10" id="KW-1185">Reference proteome</keyword>
<evidence type="ECO:0000256" key="4">
    <source>
        <dbReference type="ARBA" id="ARBA00022827"/>
    </source>
</evidence>
<dbReference type="Gene3D" id="2.40.110.10">
    <property type="entry name" value="Butyryl-CoA Dehydrogenase, subunit A, domain 2"/>
    <property type="match status" value="1"/>
</dbReference>
<evidence type="ECO:0000313" key="10">
    <source>
        <dbReference type="Proteomes" id="UP000269693"/>
    </source>
</evidence>
<gene>
    <name evidence="9" type="ORF">D6200_07115</name>
</gene>
<dbReference type="SUPFAM" id="SSF47203">
    <property type="entry name" value="Acyl-CoA dehydrogenase C-terminal domain-like"/>
    <property type="match status" value="1"/>
</dbReference>
<dbReference type="PROSITE" id="PS00073">
    <property type="entry name" value="ACYL_COA_DH_2"/>
    <property type="match status" value="1"/>
</dbReference>
<dbReference type="InterPro" id="IPR013786">
    <property type="entry name" value="AcylCoA_DH/ox_N"/>
</dbReference>
<dbReference type="InterPro" id="IPR037069">
    <property type="entry name" value="AcylCoA_DH/ox_N_sf"/>
</dbReference>
<dbReference type="Pfam" id="PF02770">
    <property type="entry name" value="Acyl-CoA_dh_M"/>
    <property type="match status" value="1"/>
</dbReference>
<dbReference type="Pfam" id="PF02771">
    <property type="entry name" value="Acyl-CoA_dh_N"/>
    <property type="match status" value="1"/>
</dbReference>
<dbReference type="InterPro" id="IPR036250">
    <property type="entry name" value="AcylCo_DH-like_C"/>
</dbReference>